<protein>
    <recommendedName>
        <fullName evidence="4">DUF5050 domain-containing protein</fullName>
    </recommendedName>
</protein>
<dbReference type="PROSITE" id="PS51257">
    <property type="entry name" value="PROKAR_LIPOPROTEIN"/>
    <property type="match status" value="1"/>
</dbReference>
<dbReference type="RefSeq" id="WP_074463302.1">
    <property type="nucleotide sequence ID" value="NZ_FMUR01000021.1"/>
</dbReference>
<evidence type="ECO:0000313" key="3">
    <source>
        <dbReference type="Proteomes" id="UP000183047"/>
    </source>
</evidence>
<organism evidence="2 3">
    <name type="scientific">Butyrivibrio hungatei</name>
    <dbReference type="NCBI Taxonomy" id="185008"/>
    <lineage>
        <taxon>Bacteria</taxon>
        <taxon>Bacillati</taxon>
        <taxon>Bacillota</taxon>
        <taxon>Clostridia</taxon>
        <taxon>Lachnospirales</taxon>
        <taxon>Lachnospiraceae</taxon>
        <taxon>Butyrivibrio</taxon>
    </lineage>
</organism>
<accession>A0A1G5GJZ4</accession>
<gene>
    <name evidence="2" type="ORF">SAMN02910451_02914</name>
</gene>
<evidence type="ECO:0008006" key="4">
    <source>
        <dbReference type="Google" id="ProtNLM"/>
    </source>
</evidence>
<dbReference type="EMBL" id="FMUR01000021">
    <property type="protein sequence ID" value="SCY51814.1"/>
    <property type="molecule type" value="Genomic_DNA"/>
</dbReference>
<reference evidence="3" key="1">
    <citation type="submission" date="2016-10" db="EMBL/GenBank/DDBJ databases">
        <authorList>
            <person name="Varghese N."/>
            <person name="Submissions S."/>
        </authorList>
    </citation>
    <scope>NUCLEOTIDE SEQUENCE [LARGE SCALE GENOMIC DNA]</scope>
    <source>
        <strain evidence="3">XBD2006</strain>
    </source>
</reference>
<evidence type="ECO:0000313" key="2">
    <source>
        <dbReference type="EMBL" id="SCY51814.1"/>
    </source>
</evidence>
<keyword evidence="1" id="KW-0732">Signal</keyword>
<feature type="signal peptide" evidence="1">
    <location>
        <begin position="1"/>
        <end position="20"/>
    </location>
</feature>
<keyword evidence="3" id="KW-1185">Reference proteome</keyword>
<sequence length="387" mass="44128">MKKKNIAAISITFLILLITAGCRSNKNSGTESAATEESVVEEAEVEEFYHLDANDTFFSINEKGEKVGEFHEEKIKEILGLDDKGDFVNIITCSDKIAICICYNSEVEEYGYGLYAVNETLGKSIELEKVPHSYDNVDYYKGDFYFTYDDKELICSIEDSLEYVVKEADLGSIADKLENEIICIPYRHMNGSITRLLDEVGYVIVRDFSGDGYAVMQKDGTVTELPQRGCKHYVLMCYDKNVVFFQKYFDSYYKSIPIGYYYIKLDTMEENKLPYEFSEESFYTVKNGKLYWSILSEQDKSADILYKKIYYASDVESDTASVLAQTDVTPGLEYDITFHGDNGLCICGDNIFIKAASEDNVKWFRIDKAGDNISLADMDLTIKTIQR</sequence>
<dbReference type="AlphaFoldDB" id="A0A1G5GJZ4"/>
<proteinExistence type="predicted"/>
<feature type="chain" id="PRO_5038662358" description="DUF5050 domain-containing protein" evidence="1">
    <location>
        <begin position="21"/>
        <end position="387"/>
    </location>
</feature>
<evidence type="ECO:0000256" key="1">
    <source>
        <dbReference type="SAM" id="SignalP"/>
    </source>
</evidence>
<dbReference type="Proteomes" id="UP000183047">
    <property type="component" value="Unassembled WGS sequence"/>
</dbReference>
<name>A0A1G5GJZ4_9FIRM</name>